<evidence type="ECO:0000313" key="2">
    <source>
        <dbReference type="EMBL" id="NOJ81054.1"/>
    </source>
</evidence>
<organism evidence="2 3">
    <name type="scientific">Myxococcus xanthus</name>
    <dbReference type="NCBI Taxonomy" id="34"/>
    <lineage>
        <taxon>Bacteria</taxon>
        <taxon>Pseudomonadati</taxon>
        <taxon>Myxococcota</taxon>
        <taxon>Myxococcia</taxon>
        <taxon>Myxococcales</taxon>
        <taxon>Cystobacterineae</taxon>
        <taxon>Myxococcaceae</taxon>
        <taxon>Myxococcus</taxon>
    </lineage>
</organism>
<proteinExistence type="predicted"/>
<sequence length="373" mass="39166">MMTAPGRVRPSPGPVEAAPRVLCVGATSESWLALSRALRPLRCVALQVPSLESAFLEVQHTRPALVLVHWRQLVAGAGMGLRALKLRLGGDGPPVVLVAEPETPAEVLEVGDAEGVEDCLLSPLRTHELRARLAMLAEGGVPAAPVRASRVRSRLLLLAGASGPLAWSGLGALLEACGHRILYSATVGGGAARVAEHGERPDLVVSREGAPGVPRSLPSPRLQPLLAGVPSLTLDADAPVRPASLLPRLHALLGREDASLRVEARVRFCCPVSFGEAGPRGAEWRSGVSSALSPGGLLVRTLVPAKAGTAVELHILLPTLGERLETHGVVAWAHAYAPRNGVSHPYGMGVRFLGMGPPRLMQLRQLCQAEVRP</sequence>
<protein>
    <submittedName>
        <fullName evidence="2">PilZ domain-containing protein</fullName>
    </submittedName>
</protein>
<dbReference type="Gene3D" id="2.40.10.220">
    <property type="entry name" value="predicted glycosyltransferase like domains"/>
    <property type="match status" value="1"/>
</dbReference>
<evidence type="ECO:0000313" key="3">
    <source>
        <dbReference type="Proteomes" id="UP000533080"/>
    </source>
</evidence>
<dbReference type="GO" id="GO:0035438">
    <property type="term" value="F:cyclic-di-GMP binding"/>
    <property type="evidence" value="ECO:0007669"/>
    <property type="project" value="InterPro"/>
</dbReference>
<evidence type="ECO:0000259" key="1">
    <source>
        <dbReference type="Pfam" id="PF07238"/>
    </source>
</evidence>
<dbReference type="Proteomes" id="UP000533080">
    <property type="component" value="Unassembled WGS sequence"/>
</dbReference>
<dbReference type="InterPro" id="IPR009875">
    <property type="entry name" value="PilZ_domain"/>
</dbReference>
<dbReference type="InterPro" id="IPR011006">
    <property type="entry name" value="CheY-like_superfamily"/>
</dbReference>
<dbReference type="SUPFAM" id="SSF52172">
    <property type="entry name" value="CheY-like"/>
    <property type="match status" value="1"/>
</dbReference>
<dbReference type="Pfam" id="PF07238">
    <property type="entry name" value="PilZ"/>
    <property type="match status" value="1"/>
</dbReference>
<gene>
    <name evidence="2" type="ORF">HNV28_22455</name>
</gene>
<dbReference type="RefSeq" id="WP_171443148.1">
    <property type="nucleotide sequence ID" value="NZ_JABFNS010000043.1"/>
</dbReference>
<dbReference type="EMBL" id="JABFNT010000074">
    <property type="protein sequence ID" value="NOJ81054.1"/>
    <property type="molecule type" value="Genomic_DNA"/>
</dbReference>
<reference evidence="2 3" key="1">
    <citation type="submission" date="2020-05" db="EMBL/GenBank/DDBJ databases">
        <authorList>
            <person name="Whitworth D."/>
        </authorList>
    </citation>
    <scope>NUCLEOTIDE SEQUENCE [LARGE SCALE GENOMIC DNA]</scope>
    <source>
        <strain evidence="2 3">AM005</strain>
    </source>
</reference>
<accession>A0A7Y4IKX4</accession>
<dbReference type="AlphaFoldDB" id="A0A7Y4IKX4"/>
<feature type="domain" description="PilZ" evidence="1">
    <location>
        <begin position="261"/>
        <end position="368"/>
    </location>
</feature>
<name>A0A7Y4IKX4_MYXXA</name>
<comment type="caution">
    <text evidence="2">The sequence shown here is derived from an EMBL/GenBank/DDBJ whole genome shotgun (WGS) entry which is preliminary data.</text>
</comment>